<dbReference type="InterPro" id="IPR007588">
    <property type="entry name" value="Znf_FLYWCH"/>
</dbReference>
<dbReference type="HOGENOM" id="CLU_053211_0_0_1"/>
<name>B3P010_DROER</name>
<protein>
    <submittedName>
        <fullName evidence="6">GG24564</fullName>
    </submittedName>
</protein>
<keyword evidence="2" id="KW-0863">Zinc-finger</keyword>
<evidence type="ECO:0000313" key="6">
    <source>
        <dbReference type="EMBL" id="EDV48246.1"/>
    </source>
</evidence>
<keyword evidence="7" id="KW-1185">Reference proteome</keyword>
<gene>
    <name evidence="6" type="primary">Dere\GG24564</name>
    <name evidence="6" type="ORF">Dere_GG24564</name>
</gene>
<dbReference type="Gene3D" id="2.20.25.240">
    <property type="match status" value="5"/>
</dbReference>
<evidence type="ECO:0000256" key="4">
    <source>
        <dbReference type="SAM" id="MobiDB-lite"/>
    </source>
</evidence>
<feature type="domain" description="FLYWCH-type" evidence="5">
    <location>
        <begin position="271"/>
        <end position="321"/>
    </location>
</feature>
<dbReference type="OMA" id="YRFVISY"/>
<evidence type="ECO:0000256" key="3">
    <source>
        <dbReference type="ARBA" id="ARBA00022833"/>
    </source>
</evidence>
<reference evidence="6 7" key="1">
    <citation type="journal article" date="2007" name="Nature">
        <title>Evolution of genes and genomes on the Drosophila phylogeny.</title>
        <authorList>
            <consortium name="Drosophila 12 Genomes Consortium"/>
            <person name="Clark A.G."/>
            <person name="Eisen M.B."/>
            <person name="Smith D.R."/>
            <person name="Bergman C.M."/>
            <person name="Oliver B."/>
            <person name="Markow T.A."/>
            <person name="Kaufman T.C."/>
            <person name="Kellis M."/>
            <person name="Gelbart W."/>
            <person name="Iyer V.N."/>
            <person name="Pollard D.A."/>
            <person name="Sackton T.B."/>
            <person name="Larracuente A.M."/>
            <person name="Singh N.D."/>
            <person name="Abad J.P."/>
            <person name="Abt D.N."/>
            <person name="Adryan B."/>
            <person name="Aguade M."/>
            <person name="Akashi H."/>
            <person name="Anderson W.W."/>
            <person name="Aquadro C.F."/>
            <person name="Ardell D.H."/>
            <person name="Arguello R."/>
            <person name="Artieri C.G."/>
            <person name="Barbash D.A."/>
            <person name="Barker D."/>
            <person name="Barsanti P."/>
            <person name="Batterham P."/>
            <person name="Batzoglou S."/>
            <person name="Begun D."/>
            <person name="Bhutkar A."/>
            <person name="Blanco E."/>
            <person name="Bosak S.A."/>
            <person name="Bradley R.K."/>
            <person name="Brand A.D."/>
            <person name="Brent M.R."/>
            <person name="Brooks A.N."/>
            <person name="Brown R.H."/>
            <person name="Butlin R.K."/>
            <person name="Caggese C."/>
            <person name="Calvi B.R."/>
            <person name="Bernardo de Carvalho A."/>
            <person name="Caspi A."/>
            <person name="Castrezana S."/>
            <person name="Celniker S.E."/>
            <person name="Chang J.L."/>
            <person name="Chapple C."/>
            <person name="Chatterji S."/>
            <person name="Chinwalla A."/>
            <person name="Civetta A."/>
            <person name="Clifton S.W."/>
            <person name="Comeron J.M."/>
            <person name="Costello J.C."/>
            <person name="Coyne J.A."/>
            <person name="Daub J."/>
            <person name="David R.G."/>
            <person name="Delcher A.L."/>
            <person name="Delehaunty K."/>
            <person name="Do C.B."/>
            <person name="Ebling H."/>
            <person name="Edwards K."/>
            <person name="Eickbush T."/>
            <person name="Evans J.D."/>
            <person name="Filipski A."/>
            <person name="Findeiss S."/>
            <person name="Freyhult E."/>
            <person name="Fulton L."/>
            <person name="Fulton R."/>
            <person name="Garcia A.C."/>
            <person name="Gardiner A."/>
            <person name="Garfield D.A."/>
            <person name="Garvin B.E."/>
            <person name="Gibson G."/>
            <person name="Gilbert D."/>
            <person name="Gnerre S."/>
            <person name="Godfrey J."/>
            <person name="Good R."/>
            <person name="Gotea V."/>
            <person name="Gravely B."/>
            <person name="Greenberg A.J."/>
            <person name="Griffiths-Jones S."/>
            <person name="Gross S."/>
            <person name="Guigo R."/>
            <person name="Gustafson E.A."/>
            <person name="Haerty W."/>
            <person name="Hahn M.W."/>
            <person name="Halligan D.L."/>
            <person name="Halpern A.L."/>
            <person name="Halter G.M."/>
            <person name="Han M.V."/>
            <person name="Heger A."/>
            <person name="Hillier L."/>
            <person name="Hinrichs A.S."/>
            <person name="Holmes I."/>
            <person name="Hoskins R.A."/>
            <person name="Hubisz M.J."/>
            <person name="Hultmark D."/>
            <person name="Huntley M.A."/>
            <person name="Jaffe D.B."/>
            <person name="Jagadeeshan S."/>
            <person name="Jeck W.R."/>
            <person name="Johnson J."/>
            <person name="Jones C.D."/>
            <person name="Jordan W.C."/>
            <person name="Karpen G.H."/>
            <person name="Kataoka E."/>
            <person name="Keightley P.D."/>
            <person name="Kheradpour P."/>
            <person name="Kirkness E.F."/>
            <person name="Koerich L.B."/>
            <person name="Kristiansen K."/>
            <person name="Kudrna D."/>
            <person name="Kulathinal R.J."/>
            <person name="Kumar S."/>
            <person name="Kwok R."/>
            <person name="Lander E."/>
            <person name="Langley C.H."/>
            <person name="Lapoint R."/>
            <person name="Lazzaro B.P."/>
            <person name="Lee S.J."/>
            <person name="Levesque L."/>
            <person name="Li R."/>
            <person name="Lin C.F."/>
            <person name="Lin M.F."/>
            <person name="Lindblad-Toh K."/>
            <person name="Llopart A."/>
            <person name="Long M."/>
            <person name="Low L."/>
            <person name="Lozovsky E."/>
            <person name="Lu J."/>
            <person name="Luo M."/>
            <person name="Machado C.A."/>
            <person name="Makalowski W."/>
            <person name="Marzo M."/>
            <person name="Matsuda M."/>
            <person name="Matzkin L."/>
            <person name="McAllister B."/>
            <person name="McBride C.S."/>
            <person name="McKernan B."/>
            <person name="McKernan K."/>
            <person name="Mendez-Lago M."/>
            <person name="Minx P."/>
            <person name="Mollenhauer M.U."/>
            <person name="Montooth K."/>
            <person name="Mount S.M."/>
            <person name="Mu X."/>
            <person name="Myers E."/>
            <person name="Negre B."/>
            <person name="Newfeld S."/>
            <person name="Nielsen R."/>
            <person name="Noor M.A."/>
            <person name="O'Grady P."/>
            <person name="Pachter L."/>
            <person name="Papaceit M."/>
            <person name="Parisi M.J."/>
            <person name="Parisi M."/>
            <person name="Parts L."/>
            <person name="Pedersen J.S."/>
            <person name="Pesole G."/>
            <person name="Phillippy A.M."/>
            <person name="Ponting C.P."/>
            <person name="Pop M."/>
            <person name="Porcelli D."/>
            <person name="Powell J.R."/>
            <person name="Prohaska S."/>
            <person name="Pruitt K."/>
            <person name="Puig M."/>
            <person name="Quesneville H."/>
            <person name="Ram K.R."/>
            <person name="Rand D."/>
            <person name="Rasmussen M.D."/>
            <person name="Reed L.K."/>
            <person name="Reenan R."/>
            <person name="Reily A."/>
            <person name="Remington K.A."/>
            <person name="Rieger T.T."/>
            <person name="Ritchie M.G."/>
            <person name="Robin C."/>
            <person name="Rogers Y.H."/>
            <person name="Rohde C."/>
            <person name="Rozas J."/>
            <person name="Rubenfield M.J."/>
            <person name="Ruiz A."/>
            <person name="Russo S."/>
            <person name="Salzberg S.L."/>
            <person name="Sanchez-Gracia A."/>
            <person name="Saranga D.J."/>
            <person name="Sato H."/>
            <person name="Schaeffer S.W."/>
            <person name="Schatz M.C."/>
            <person name="Schlenke T."/>
            <person name="Schwartz R."/>
            <person name="Segarra C."/>
            <person name="Singh R.S."/>
            <person name="Sirot L."/>
            <person name="Sirota M."/>
            <person name="Sisneros N.B."/>
            <person name="Smith C.D."/>
            <person name="Smith T.F."/>
            <person name="Spieth J."/>
            <person name="Stage D.E."/>
            <person name="Stark A."/>
            <person name="Stephan W."/>
            <person name="Strausberg R.L."/>
            <person name="Strempel S."/>
            <person name="Sturgill D."/>
            <person name="Sutton G."/>
            <person name="Sutton G.G."/>
            <person name="Tao W."/>
            <person name="Teichmann S."/>
            <person name="Tobari Y.N."/>
            <person name="Tomimura Y."/>
            <person name="Tsolas J.M."/>
            <person name="Valente V.L."/>
            <person name="Venter E."/>
            <person name="Venter J.C."/>
            <person name="Vicario S."/>
            <person name="Vieira F.G."/>
            <person name="Vilella A.J."/>
            <person name="Villasante A."/>
            <person name="Walenz B."/>
            <person name="Wang J."/>
            <person name="Wasserman M."/>
            <person name="Watts T."/>
            <person name="Wilson D."/>
            <person name="Wilson R.K."/>
            <person name="Wing R.A."/>
            <person name="Wolfner M.F."/>
            <person name="Wong A."/>
            <person name="Wong G.K."/>
            <person name="Wu C.I."/>
            <person name="Wu G."/>
            <person name="Yamamoto D."/>
            <person name="Yang H.P."/>
            <person name="Yang S.P."/>
            <person name="Yorke J.A."/>
            <person name="Yoshida K."/>
            <person name="Zdobnov E."/>
            <person name="Zhang P."/>
            <person name="Zhang Y."/>
            <person name="Zimin A.V."/>
            <person name="Baldwin J."/>
            <person name="Abdouelleil A."/>
            <person name="Abdulkadir J."/>
            <person name="Abebe A."/>
            <person name="Abera B."/>
            <person name="Abreu J."/>
            <person name="Acer S.C."/>
            <person name="Aftuck L."/>
            <person name="Alexander A."/>
            <person name="An P."/>
            <person name="Anderson E."/>
            <person name="Anderson S."/>
            <person name="Arachi H."/>
            <person name="Azer M."/>
            <person name="Bachantsang P."/>
            <person name="Barry A."/>
            <person name="Bayul T."/>
            <person name="Berlin A."/>
            <person name="Bessette D."/>
            <person name="Bloom T."/>
            <person name="Blye J."/>
            <person name="Boguslavskiy L."/>
            <person name="Bonnet C."/>
            <person name="Boukhgalter B."/>
            <person name="Bourzgui I."/>
            <person name="Brown A."/>
            <person name="Cahill P."/>
            <person name="Channer S."/>
            <person name="Cheshatsang Y."/>
            <person name="Chuda L."/>
            <person name="Citroen M."/>
            <person name="Collymore A."/>
            <person name="Cooke P."/>
            <person name="Costello M."/>
            <person name="D'Aco K."/>
            <person name="Daza R."/>
            <person name="De Haan G."/>
            <person name="DeGray S."/>
            <person name="DeMaso C."/>
            <person name="Dhargay N."/>
            <person name="Dooley K."/>
            <person name="Dooley E."/>
            <person name="Doricent M."/>
            <person name="Dorje P."/>
            <person name="Dorjee K."/>
            <person name="Dupes A."/>
            <person name="Elong R."/>
            <person name="Falk J."/>
            <person name="Farina A."/>
            <person name="Faro S."/>
            <person name="Ferguson D."/>
            <person name="Fisher S."/>
            <person name="Foley C.D."/>
            <person name="Franke A."/>
            <person name="Friedrich D."/>
            <person name="Gadbois L."/>
            <person name="Gearin G."/>
            <person name="Gearin C.R."/>
            <person name="Giannoukos G."/>
            <person name="Goode T."/>
            <person name="Graham J."/>
            <person name="Grandbois E."/>
            <person name="Grewal S."/>
            <person name="Gyaltsen K."/>
            <person name="Hafez N."/>
            <person name="Hagos B."/>
            <person name="Hall J."/>
            <person name="Henson C."/>
            <person name="Hollinger A."/>
            <person name="Honan T."/>
            <person name="Huard M.D."/>
            <person name="Hughes L."/>
            <person name="Hurhula B."/>
            <person name="Husby M.E."/>
            <person name="Kamat A."/>
            <person name="Kanga B."/>
            <person name="Kashin S."/>
            <person name="Khazanovich D."/>
            <person name="Kisner P."/>
            <person name="Lance K."/>
            <person name="Lara M."/>
            <person name="Lee W."/>
            <person name="Lennon N."/>
            <person name="Letendre F."/>
            <person name="LeVine R."/>
            <person name="Lipovsky A."/>
            <person name="Liu X."/>
            <person name="Liu J."/>
            <person name="Liu S."/>
            <person name="Lokyitsang T."/>
            <person name="Lokyitsang Y."/>
            <person name="Lubonja R."/>
            <person name="Lui A."/>
            <person name="MacDonald P."/>
            <person name="Magnisalis V."/>
            <person name="Maru K."/>
            <person name="Matthews C."/>
            <person name="McCusker W."/>
            <person name="McDonough S."/>
            <person name="Mehta T."/>
            <person name="Meldrim J."/>
            <person name="Meneus L."/>
            <person name="Mihai O."/>
            <person name="Mihalev A."/>
            <person name="Mihova T."/>
            <person name="Mittelman R."/>
            <person name="Mlenga V."/>
            <person name="Montmayeur A."/>
            <person name="Mulrain L."/>
            <person name="Navidi A."/>
            <person name="Naylor J."/>
            <person name="Negash T."/>
            <person name="Nguyen T."/>
            <person name="Nguyen N."/>
            <person name="Nicol R."/>
            <person name="Norbu C."/>
            <person name="Norbu N."/>
            <person name="Novod N."/>
            <person name="O'Neill B."/>
            <person name="Osman S."/>
            <person name="Markiewicz E."/>
            <person name="Oyono O.L."/>
            <person name="Patti C."/>
            <person name="Phunkhang P."/>
            <person name="Pierre F."/>
            <person name="Priest M."/>
            <person name="Raghuraman S."/>
            <person name="Rege F."/>
            <person name="Reyes R."/>
            <person name="Rise C."/>
            <person name="Rogov P."/>
            <person name="Ross K."/>
            <person name="Ryan E."/>
            <person name="Settipalli S."/>
            <person name="Shea T."/>
            <person name="Sherpa N."/>
            <person name="Shi L."/>
            <person name="Shih D."/>
            <person name="Sparrow T."/>
            <person name="Spaulding J."/>
            <person name="Stalker J."/>
            <person name="Stange-Thomann N."/>
            <person name="Stavropoulos S."/>
            <person name="Stone C."/>
            <person name="Strader C."/>
            <person name="Tesfaye S."/>
            <person name="Thomson T."/>
            <person name="Thoulutsang Y."/>
            <person name="Thoulutsang D."/>
            <person name="Topham K."/>
            <person name="Topping I."/>
            <person name="Tsamla T."/>
            <person name="Vassiliev H."/>
            <person name="Vo A."/>
            <person name="Wangchuk T."/>
            <person name="Wangdi T."/>
            <person name="Weiand M."/>
            <person name="Wilkinson J."/>
            <person name="Wilson A."/>
            <person name="Yadav S."/>
            <person name="Young G."/>
            <person name="Yu Q."/>
            <person name="Zembek L."/>
            <person name="Zhong D."/>
            <person name="Zimmer A."/>
            <person name="Zwirko Z."/>
            <person name="Jaffe D.B."/>
            <person name="Alvarez P."/>
            <person name="Brockman W."/>
            <person name="Butler J."/>
            <person name="Chin C."/>
            <person name="Gnerre S."/>
            <person name="Grabherr M."/>
            <person name="Kleber M."/>
            <person name="Mauceli E."/>
            <person name="MacCallum I."/>
        </authorList>
    </citation>
    <scope>NUCLEOTIDE SEQUENCE [LARGE SCALE GENOMIC DNA]</scope>
    <source>
        <strain evidence="6 7">TSC#14021-0224.01</strain>
    </source>
</reference>
<organism evidence="6 7">
    <name type="scientific">Drosophila erecta</name>
    <name type="common">Fruit fly</name>
    <dbReference type="NCBI Taxonomy" id="7220"/>
    <lineage>
        <taxon>Eukaryota</taxon>
        <taxon>Metazoa</taxon>
        <taxon>Ecdysozoa</taxon>
        <taxon>Arthropoda</taxon>
        <taxon>Hexapoda</taxon>
        <taxon>Insecta</taxon>
        <taxon>Pterygota</taxon>
        <taxon>Neoptera</taxon>
        <taxon>Endopterygota</taxon>
        <taxon>Diptera</taxon>
        <taxon>Brachycera</taxon>
        <taxon>Muscomorpha</taxon>
        <taxon>Ephydroidea</taxon>
        <taxon>Drosophilidae</taxon>
        <taxon>Drosophila</taxon>
        <taxon>Sophophora</taxon>
    </lineage>
</organism>
<evidence type="ECO:0000256" key="1">
    <source>
        <dbReference type="ARBA" id="ARBA00022723"/>
    </source>
</evidence>
<dbReference type="AlphaFoldDB" id="B3P010"/>
<sequence length="425" mass="49802">MAATRPGLHSTHKQEDDYKVHLPLLVARKKKTPGGSRKQNFDHLEVSFTRSNRGNNLLTIDGKPFTLNRRIKDVCYWECVKLRCKYIKCSARVVTKSNRISALQCYQLVANRRGGKNLIFQGHMYSVERKYRNSINWVCSKNSNSVLRCPARCVTNRESSNDIKLSHRRHNHPADTFKPHSRCQKRHGKRNNFRHRSVCRQNGFTIIDGFRFVIGTTNLRRTYLKCANFRSNCRARAIVNRDTNKVRMRNEGHNHSRKDAVSGHSSKLAQYVRSNRGTDLVYHEGNTYTPNEKLREGQKSRDWKCSMYHKAKCRARLVTRITVHLSTLHHLPVEAIFDADGKQMDFIPNIRVIRSQRKTIKLMFKKYAYSKTNNHEATTYWHCRSRRNGNPACKARFSTKKLKNGRYKVYLTQPEHNHPPKKRRL</sequence>
<dbReference type="Pfam" id="PF04500">
    <property type="entry name" value="FLYWCH"/>
    <property type="match status" value="5"/>
</dbReference>
<feature type="domain" description="FLYWCH-type" evidence="5">
    <location>
        <begin position="109"/>
        <end position="172"/>
    </location>
</feature>
<evidence type="ECO:0000259" key="5">
    <source>
        <dbReference type="Pfam" id="PF04500"/>
    </source>
</evidence>
<dbReference type="eggNOG" id="ENOG502TC72">
    <property type="taxonomic scope" value="Eukaryota"/>
</dbReference>
<dbReference type="PhylomeDB" id="B3P010"/>
<keyword evidence="3" id="KW-0862">Zinc</keyword>
<dbReference type="EMBL" id="CH954181">
    <property type="protein sequence ID" value="EDV48246.1"/>
    <property type="molecule type" value="Genomic_DNA"/>
</dbReference>
<evidence type="ECO:0000256" key="2">
    <source>
        <dbReference type="ARBA" id="ARBA00022771"/>
    </source>
</evidence>
<dbReference type="GO" id="GO:0008270">
    <property type="term" value="F:zinc ion binding"/>
    <property type="evidence" value="ECO:0007669"/>
    <property type="project" value="UniProtKB-KW"/>
</dbReference>
<evidence type="ECO:0000313" key="7">
    <source>
        <dbReference type="Proteomes" id="UP000008711"/>
    </source>
</evidence>
<dbReference type="OrthoDB" id="7817712at2759"/>
<feature type="domain" description="FLYWCH-type" evidence="5">
    <location>
        <begin position="206"/>
        <end position="255"/>
    </location>
</feature>
<feature type="region of interest" description="Disordered" evidence="4">
    <location>
        <begin position="168"/>
        <end position="189"/>
    </location>
</feature>
<keyword evidence="1" id="KW-0479">Metal-binding</keyword>
<feature type="domain" description="FLYWCH-type" evidence="5">
    <location>
        <begin position="48"/>
        <end position="101"/>
    </location>
</feature>
<reference evidence="6 7" key="2">
    <citation type="journal article" date="2008" name="Bioinformatics">
        <title>Assembly reconciliation.</title>
        <authorList>
            <person name="Zimin A.V."/>
            <person name="Smith D.R."/>
            <person name="Sutton G."/>
            <person name="Yorke J.A."/>
        </authorList>
    </citation>
    <scope>NUCLEOTIDE SEQUENCE [LARGE SCALE GENOMIC DNA]</scope>
    <source>
        <strain evidence="6 7">TSC#14021-0224.01</strain>
    </source>
</reference>
<feature type="domain" description="FLYWCH-type" evidence="5">
    <location>
        <begin position="353"/>
        <end position="418"/>
    </location>
</feature>
<proteinExistence type="predicted"/>
<accession>B3P010</accession>
<dbReference type="Proteomes" id="UP000008711">
    <property type="component" value="Unassembled WGS sequence"/>
</dbReference>
<feature type="compositionally biased region" description="Basic residues" evidence="4">
    <location>
        <begin position="179"/>
        <end position="189"/>
    </location>
</feature>